<dbReference type="AlphaFoldDB" id="A0A8D9FJY2"/>
<organism evidence="1">
    <name type="scientific">Cacopsylla melanoneura</name>
    <dbReference type="NCBI Taxonomy" id="428564"/>
    <lineage>
        <taxon>Eukaryota</taxon>
        <taxon>Metazoa</taxon>
        <taxon>Ecdysozoa</taxon>
        <taxon>Arthropoda</taxon>
        <taxon>Hexapoda</taxon>
        <taxon>Insecta</taxon>
        <taxon>Pterygota</taxon>
        <taxon>Neoptera</taxon>
        <taxon>Paraneoptera</taxon>
        <taxon>Hemiptera</taxon>
        <taxon>Sternorrhyncha</taxon>
        <taxon>Psylloidea</taxon>
        <taxon>Psyllidae</taxon>
        <taxon>Psyllinae</taxon>
        <taxon>Cacopsylla</taxon>
    </lineage>
</organism>
<proteinExistence type="predicted"/>
<protein>
    <submittedName>
        <fullName evidence="1">Uncharacterized protein</fullName>
    </submittedName>
</protein>
<evidence type="ECO:0000313" key="1">
    <source>
        <dbReference type="EMBL" id="CAG6791235.1"/>
    </source>
</evidence>
<dbReference type="EMBL" id="HBUF01675280">
    <property type="protein sequence ID" value="CAG6791235.1"/>
    <property type="molecule type" value="Transcribed_RNA"/>
</dbReference>
<sequence length="143" mass="15756">MRMAIAQSSSPFKISSGLGPLLRVGLTVSSGATLSAAADEGFEGNSDVDRLALFVFTFKQLSHSLRLILRSLFASQWRGNFLPQRRNDFTLDMVDRKLFHSCCSRTLFLSTSNWPKFHVATCSSPAPAAEARPSSCVLFVTFF</sequence>
<accession>A0A8D9FJY2</accession>
<dbReference type="EMBL" id="HBUF01675281">
    <property type="protein sequence ID" value="CAG6791238.1"/>
    <property type="molecule type" value="Transcribed_RNA"/>
</dbReference>
<name>A0A8D9FJY2_9HEMI</name>
<reference evidence="1" key="1">
    <citation type="submission" date="2021-05" db="EMBL/GenBank/DDBJ databases">
        <authorList>
            <person name="Alioto T."/>
            <person name="Alioto T."/>
            <person name="Gomez Garrido J."/>
        </authorList>
    </citation>
    <scope>NUCLEOTIDE SEQUENCE</scope>
</reference>